<evidence type="ECO:0000313" key="1">
    <source>
        <dbReference type="EMBL" id="KAJ9073673.1"/>
    </source>
</evidence>
<accession>A0ACC2TG85</accession>
<name>A0ACC2TG85_9FUNG</name>
<proteinExistence type="predicted"/>
<dbReference type="EMBL" id="QTSX02002891">
    <property type="protein sequence ID" value="KAJ9073673.1"/>
    <property type="molecule type" value="Genomic_DNA"/>
</dbReference>
<protein>
    <submittedName>
        <fullName evidence="1">Uncharacterized protein</fullName>
    </submittedName>
</protein>
<keyword evidence="2" id="KW-1185">Reference proteome</keyword>
<sequence>MPIFPNSPLLRPFGHQFERPFQSCAGWHPGGYLPGMGAELSKFSSPLTNIIPVQKFFSCTFSDALQVLIAIEDDGMKKWARGSVSTEMNI</sequence>
<comment type="caution">
    <text evidence="1">The sequence shown here is derived from an EMBL/GenBank/DDBJ whole genome shotgun (WGS) entry which is preliminary data.</text>
</comment>
<dbReference type="Proteomes" id="UP001165960">
    <property type="component" value="Unassembled WGS sequence"/>
</dbReference>
<gene>
    <name evidence="1" type="ORF">DSO57_1013703</name>
</gene>
<organism evidence="1 2">
    <name type="scientific">Entomophthora muscae</name>
    <dbReference type="NCBI Taxonomy" id="34485"/>
    <lineage>
        <taxon>Eukaryota</taxon>
        <taxon>Fungi</taxon>
        <taxon>Fungi incertae sedis</taxon>
        <taxon>Zoopagomycota</taxon>
        <taxon>Entomophthoromycotina</taxon>
        <taxon>Entomophthoromycetes</taxon>
        <taxon>Entomophthorales</taxon>
        <taxon>Entomophthoraceae</taxon>
        <taxon>Entomophthora</taxon>
    </lineage>
</organism>
<evidence type="ECO:0000313" key="2">
    <source>
        <dbReference type="Proteomes" id="UP001165960"/>
    </source>
</evidence>
<reference evidence="1" key="1">
    <citation type="submission" date="2022-04" db="EMBL/GenBank/DDBJ databases">
        <title>Genome of the entomopathogenic fungus Entomophthora muscae.</title>
        <authorList>
            <person name="Elya C."/>
            <person name="Lovett B.R."/>
            <person name="Lee E."/>
            <person name="Macias A.M."/>
            <person name="Hajek A.E."/>
            <person name="De Bivort B.L."/>
            <person name="Kasson M.T."/>
            <person name="De Fine Licht H.H."/>
            <person name="Stajich J.E."/>
        </authorList>
    </citation>
    <scope>NUCLEOTIDE SEQUENCE</scope>
    <source>
        <strain evidence="1">Berkeley</strain>
    </source>
</reference>